<feature type="transmembrane region" description="Helical" evidence="1">
    <location>
        <begin position="138"/>
        <end position="158"/>
    </location>
</feature>
<dbReference type="AlphaFoldDB" id="A0A3B1DZI5"/>
<accession>A0A3B1DZI5</accession>
<dbReference type="InterPro" id="IPR007404">
    <property type="entry name" value="YdjM-like"/>
</dbReference>
<feature type="transmembrane region" description="Helical" evidence="1">
    <location>
        <begin position="32"/>
        <end position="49"/>
    </location>
</feature>
<keyword evidence="1" id="KW-0472">Membrane</keyword>
<feature type="transmembrane region" description="Helical" evidence="1">
    <location>
        <begin position="61"/>
        <end position="77"/>
    </location>
</feature>
<feature type="transmembrane region" description="Helical" evidence="1">
    <location>
        <begin position="7"/>
        <end position="26"/>
    </location>
</feature>
<keyword evidence="1" id="KW-1133">Transmembrane helix</keyword>
<dbReference type="EMBL" id="UOGL01000607">
    <property type="protein sequence ID" value="VAX41994.1"/>
    <property type="molecule type" value="Genomic_DNA"/>
</dbReference>
<feature type="transmembrane region" description="Helical" evidence="1">
    <location>
        <begin position="188"/>
        <end position="206"/>
    </location>
</feature>
<keyword evidence="1" id="KW-0812">Transmembrane</keyword>
<evidence type="ECO:0000313" key="2">
    <source>
        <dbReference type="EMBL" id="VAX41994.1"/>
    </source>
</evidence>
<feature type="transmembrane region" description="Helical" evidence="1">
    <location>
        <begin position="89"/>
        <end position="107"/>
    </location>
</feature>
<evidence type="ECO:0000256" key="1">
    <source>
        <dbReference type="SAM" id="Phobius"/>
    </source>
</evidence>
<sequence length="235" mass="25797">MAAYREHISVSGLCGVAYGVTAVYLMDFTPTQGILAGVLTWIAGMLPDLDSDTGKPIREVFSLLAASAPFVMMHHLLEWGRNDPEKVMLFAVLMYAGIRYGLASFLSKISVHRGMFHSVPALFIAAELTFLAYKSDSIMVRTLMAGGVGIGFFSHLLLDEIYSVQWNGIRIRLNKAAGSAIKLIGKNFAANALTYGLLFFLTYLSLMKIGLIEPPEINNIKIPVQQAIESVPERH</sequence>
<feature type="transmembrane region" description="Helical" evidence="1">
    <location>
        <begin position="114"/>
        <end position="132"/>
    </location>
</feature>
<dbReference type="Pfam" id="PF04307">
    <property type="entry name" value="YdjM"/>
    <property type="match status" value="1"/>
</dbReference>
<protein>
    <recommendedName>
        <fullName evidence="3">Metal-dependent hydrolase</fullName>
    </recommendedName>
</protein>
<proteinExistence type="predicted"/>
<organism evidence="2">
    <name type="scientific">hydrothermal vent metagenome</name>
    <dbReference type="NCBI Taxonomy" id="652676"/>
    <lineage>
        <taxon>unclassified sequences</taxon>
        <taxon>metagenomes</taxon>
        <taxon>ecological metagenomes</taxon>
    </lineage>
</organism>
<reference evidence="2" key="1">
    <citation type="submission" date="2018-06" db="EMBL/GenBank/DDBJ databases">
        <authorList>
            <person name="Zhirakovskaya E."/>
        </authorList>
    </citation>
    <scope>NUCLEOTIDE SEQUENCE</scope>
</reference>
<name>A0A3B1DZI5_9ZZZZ</name>
<evidence type="ECO:0008006" key="3">
    <source>
        <dbReference type="Google" id="ProtNLM"/>
    </source>
</evidence>
<gene>
    <name evidence="2" type="ORF">MNBD_PLANCTO02-2803</name>
</gene>